<feature type="binding site" evidence="9">
    <location>
        <position position="134"/>
    </location>
    <ligand>
        <name>substrate</name>
    </ligand>
</feature>
<keyword evidence="4 9" id="KW-0963">Cytoplasm</keyword>
<dbReference type="EC" id="1.3.-.-" evidence="9"/>
<evidence type="ECO:0000256" key="5">
    <source>
        <dbReference type="ARBA" id="ARBA00022630"/>
    </source>
</evidence>
<comment type="similarity">
    <text evidence="3 9">Belongs to the dihydroorotate dehydrogenase family. Type 1 subfamily.</text>
</comment>
<comment type="caution">
    <text evidence="11">The sequence shown here is derived from an EMBL/GenBank/DDBJ whole genome shotgun (WGS) entry which is preliminary data.</text>
</comment>
<dbReference type="GO" id="GO:0006207">
    <property type="term" value="P:'de novo' pyrimidine nucleobase biosynthetic process"/>
    <property type="evidence" value="ECO:0007669"/>
    <property type="project" value="InterPro"/>
</dbReference>
<dbReference type="PANTHER" id="PTHR48109:SF1">
    <property type="entry name" value="DIHYDROOROTATE DEHYDROGENASE (FUMARATE)"/>
    <property type="match status" value="1"/>
</dbReference>
<feature type="binding site" evidence="9">
    <location>
        <begin position="69"/>
        <end position="73"/>
    </location>
    <ligand>
        <name>substrate</name>
    </ligand>
</feature>
<evidence type="ECO:0000313" key="11">
    <source>
        <dbReference type="EMBL" id="KPJ63488.1"/>
    </source>
</evidence>
<dbReference type="PIRSF" id="PIRSF000164">
    <property type="entry name" value="DHO_oxidase"/>
    <property type="match status" value="1"/>
</dbReference>
<comment type="subcellular location">
    <subcellularLocation>
        <location evidence="1 9">Cytoplasm</location>
    </subcellularLocation>
</comment>
<reference evidence="11 12" key="1">
    <citation type="journal article" date="2015" name="Microbiome">
        <title>Genomic resolution of linkages in carbon, nitrogen, and sulfur cycling among widespread estuary sediment bacteria.</title>
        <authorList>
            <person name="Baker B.J."/>
            <person name="Lazar C.S."/>
            <person name="Teske A.P."/>
            <person name="Dick G.J."/>
        </authorList>
    </citation>
    <scope>NUCLEOTIDE SEQUENCE [LARGE SCALE GENOMIC DNA]</scope>
    <source>
        <strain evidence="11">DG_56</strain>
    </source>
</reference>
<evidence type="ECO:0000256" key="6">
    <source>
        <dbReference type="ARBA" id="ARBA00022643"/>
    </source>
</evidence>
<keyword evidence="7 9" id="KW-0665">Pyrimidine biosynthesis</keyword>
<dbReference type="Pfam" id="PF01180">
    <property type="entry name" value="DHO_dh"/>
    <property type="match status" value="1"/>
</dbReference>
<proteinExistence type="inferred from homology"/>
<feature type="binding site" evidence="9">
    <location>
        <position position="44"/>
    </location>
    <ligand>
        <name>substrate</name>
    </ligand>
</feature>
<dbReference type="PATRIC" id="fig|1704032.3.peg.607"/>
<evidence type="ECO:0000256" key="1">
    <source>
        <dbReference type="ARBA" id="ARBA00004496"/>
    </source>
</evidence>
<dbReference type="InterPro" id="IPR005720">
    <property type="entry name" value="Dihydroorotate_DH_cat"/>
</dbReference>
<comment type="caution">
    <text evidence="9">Lacks conserved residue(s) required for the propagation of feature annotation.</text>
</comment>
<dbReference type="FunFam" id="3.20.20.70:FF:000027">
    <property type="entry name" value="Dihydropyrimidine dehydrogenase [NADP(+)]"/>
    <property type="match status" value="1"/>
</dbReference>
<dbReference type="InterPro" id="IPR049622">
    <property type="entry name" value="Dihydroorotate_DH_I"/>
</dbReference>
<feature type="binding site" evidence="9">
    <location>
        <position position="198"/>
    </location>
    <ligand>
        <name>FMN</name>
        <dbReference type="ChEBI" id="CHEBI:58210"/>
    </ligand>
</feature>
<comment type="catalytic activity">
    <reaction evidence="9">
        <text>(S)-dihydroorotate + A = orotate + AH2</text>
        <dbReference type="Rhea" id="RHEA:18073"/>
        <dbReference type="ChEBI" id="CHEBI:13193"/>
        <dbReference type="ChEBI" id="CHEBI:17499"/>
        <dbReference type="ChEBI" id="CHEBI:30839"/>
        <dbReference type="ChEBI" id="CHEBI:30864"/>
    </reaction>
</comment>
<evidence type="ECO:0000256" key="7">
    <source>
        <dbReference type="ARBA" id="ARBA00022975"/>
    </source>
</evidence>
<dbReference type="GO" id="GO:0044205">
    <property type="term" value="P:'de novo' UMP biosynthetic process"/>
    <property type="evidence" value="ECO:0007669"/>
    <property type="project" value="UniProtKB-UniRule"/>
</dbReference>
<comment type="cofactor">
    <cofactor evidence="9">
        <name>FMN</name>
        <dbReference type="ChEBI" id="CHEBI:58210"/>
    </cofactor>
    <text evidence="9">Binds 1 FMN per subunit.</text>
</comment>
<dbReference type="InterPro" id="IPR012135">
    <property type="entry name" value="Dihydroorotate_DH_1_2"/>
</dbReference>
<dbReference type="NCBIfam" id="TIGR01037">
    <property type="entry name" value="pyrD_sub1_fam"/>
    <property type="match status" value="1"/>
</dbReference>
<dbReference type="AlphaFoldDB" id="A0A0S7XM12"/>
<dbReference type="CDD" id="cd04740">
    <property type="entry name" value="DHOD_1B_like"/>
    <property type="match status" value="1"/>
</dbReference>
<keyword evidence="8 9" id="KW-0560">Oxidoreductase</keyword>
<evidence type="ECO:0000256" key="4">
    <source>
        <dbReference type="ARBA" id="ARBA00022490"/>
    </source>
</evidence>
<dbReference type="UniPathway" id="UPA00070"/>
<dbReference type="PANTHER" id="PTHR48109">
    <property type="entry name" value="DIHYDROOROTATE DEHYDROGENASE (QUINONE), MITOCHONDRIAL-RELATED"/>
    <property type="match status" value="1"/>
</dbReference>
<organism evidence="11 12">
    <name type="scientific">candidate division KD3-62 bacterium DG_56</name>
    <dbReference type="NCBI Taxonomy" id="1704032"/>
    <lineage>
        <taxon>Bacteria</taxon>
        <taxon>candidate division KD3-62</taxon>
    </lineage>
</organism>
<dbReference type="InterPro" id="IPR024920">
    <property type="entry name" value="Dihydroorotate_DH_1"/>
</dbReference>
<dbReference type="PROSITE" id="PS00912">
    <property type="entry name" value="DHODEHASE_2"/>
    <property type="match status" value="1"/>
</dbReference>
<feature type="binding site" evidence="9">
    <location>
        <position position="134"/>
    </location>
    <ligand>
        <name>FMN</name>
        <dbReference type="ChEBI" id="CHEBI:58210"/>
    </ligand>
</feature>
<feature type="binding site" evidence="9">
    <location>
        <position position="172"/>
    </location>
    <ligand>
        <name>FMN</name>
        <dbReference type="ChEBI" id="CHEBI:58210"/>
    </ligand>
</feature>
<feature type="binding site" evidence="9">
    <location>
        <begin position="199"/>
        <end position="200"/>
    </location>
    <ligand>
        <name>substrate</name>
    </ligand>
</feature>
<dbReference type="EMBL" id="LIZY01000083">
    <property type="protein sequence ID" value="KPJ63488.1"/>
    <property type="molecule type" value="Genomic_DNA"/>
</dbReference>
<sequence>MNLSVSLAGLQLATPIMIASGIWGYGDEYTGLGTLEGVGAVVLKTITLDPCVGNEPACRTVETPSGMLNSIGLENIGAEAFLADKLPHLRDLPERRTATPLRIIVSIAGDTVDEFARLAARLEGEAGIDALEVNISCPNVERGGALFGCDANAAAEVTRAVRSACSLPVIPKLTPNVTDIAAIARACAEAGADALSLINTISGMAIDVRTQRPRLGGDFGGLSGPAIRPAAVLRVYQVAQAVSLPIIGMGGVWDAEDVLEFVEAGATAVGVGTALFFDPQRPRKIVQGLEALLREMGAEDIRPLIGAVRLNRGQQID</sequence>
<gene>
    <name evidence="9" type="primary">pyrD</name>
    <name evidence="11" type="ORF">AMK68_03880</name>
</gene>
<keyword evidence="6 9" id="KW-0288">FMN</keyword>
<name>A0A0S7XM12_9BACT</name>
<dbReference type="InterPro" id="IPR033888">
    <property type="entry name" value="DHOD_1B"/>
</dbReference>
<feature type="active site" description="Nucleophile" evidence="9">
    <location>
        <position position="137"/>
    </location>
</feature>
<comment type="pathway">
    <text evidence="2 9">Pyrimidine metabolism; UMP biosynthesis via de novo pathway.</text>
</comment>
<comment type="function">
    <text evidence="9">Catalyzes the conversion of dihydroorotate to orotate.</text>
</comment>
<keyword evidence="5 9" id="KW-0285">Flavoprotein</keyword>
<protein>
    <recommendedName>
        <fullName evidence="9">Dihydroorotate dehydrogenase</fullName>
        <shortName evidence="9">DHOD</shortName>
        <shortName evidence="9">DHODase</shortName>
        <shortName evidence="9">DHOdehase</shortName>
        <ecNumber evidence="9">1.3.-.-</ecNumber>
    </recommendedName>
</protein>
<feature type="binding site" evidence="9">
    <location>
        <position position="20"/>
    </location>
    <ligand>
        <name>FMN</name>
        <dbReference type="ChEBI" id="CHEBI:58210"/>
    </ligand>
</feature>
<dbReference type="InterPro" id="IPR001295">
    <property type="entry name" value="Dihydroorotate_DH_CS"/>
</dbReference>
<dbReference type="GO" id="GO:0005737">
    <property type="term" value="C:cytoplasm"/>
    <property type="evidence" value="ECO:0007669"/>
    <property type="project" value="UniProtKB-SubCell"/>
</dbReference>
<evidence type="ECO:0000256" key="9">
    <source>
        <dbReference type="HAMAP-Rule" id="MF_00224"/>
    </source>
</evidence>
<evidence type="ECO:0000313" key="12">
    <source>
        <dbReference type="Proteomes" id="UP000052020"/>
    </source>
</evidence>
<dbReference type="SUPFAM" id="SSF51395">
    <property type="entry name" value="FMN-linked oxidoreductases"/>
    <property type="match status" value="1"/>
</dbReference>
<evidence type="ECO:0000256" key="8">
    <source>
        <dbReference type="ARBA" id="ARBA00023002"/>
    </source>
</evidence>
<accession>A0A0S7XM12</accession>
<feature type="binding site" evidence="9">
    <location>
        <begin position="272"/>
        <end position="273"/>
    </location>
    <ligand>
        <name>FMN</name>
        <dbReference type="ChEBI" id="CHEBI:58210"/>
    </ligand>
</feature>
<feature type="binding site" evidence="9">
    <location>
        <begin position="250"/>
        <end position="251"/>
    </location>
    <ligand>
        <name>FMN</name>
        <dbReference type="ChEBI" id="CHEBI:58210"/>
    </ligand>
</feature>
<feature type="binding site" evidence="9">
    <location>
        <begin position="44"/>
        <end position="45"/>
    </location>
    <ligand>
        <name>FMN</name>
        <dbReference type="ChEBI" id="CHEBI:58210"/>
    </ligand>
</feature>
<dbReference type="Proteomes" id="UP000052020">
    <property type="component" value="Unassembled WGS sequence"/>
</dbReference>
<dbReference type="Gene3D" id="3.20.20.70">
    <property type="entry name" value="Aldolase class I"/>
    <property type="match status" value="1"/>
</dbReference>
<dbReference type="GO" id="GO:0004152">
    <property type="term" value="F:dihydroorotate dehydrogenase activity"/>
    <property type="evidence" value="ECO:0007669"/>
    <property type="project" value="UniProtKB-UniRule"/>
</dbReference>
<dbReference type="HAMAP" id="MF_00224">
    <property type="entry name" value="DHO_dh_type1"/>
    <property type="match status" value="1"/>
</dbReference>
<dbReference type="InterPro" id="IPR013785">
    <property type="entry name" value="Aldolase_TIM"/>
</dbReference>
<evidence type="ECO:0000256" key="3">
    <source>
        <dbReference type="ARBA" id="ARBA00008008"/>
    </source>
</evidence>
<feature type="domain" description="Dihydroorotate dehydrogenase catalytic" evidence="10">
    <location>
        <begin position="3"/>
        <end position="293"/>
    </location>
</feature>
<dbReference type="InterPro" id="IPR050074">
    <property type="entry name" value="DHO_dehydrogenase"/>
</dbReference>
<feature type="binding site" evidence="9">
    <location>
        <position position="224"/>
    </location>
    <ligand>
        <name>FMN</name>
        <dbReference type="ChEBI" id="CHEBI:58210"/>
    </ligand>
</feature>
<evidence type="ECO:0000259" key="10">
    <source>
        <dbReference type="Pfam" id="PF01180"/>
    </source>
</evidence>
<dbReference type="NCBIfam" id="NF005574">
    <property type="entry name" value="PRK07259.1"/>
    <property type="match status" value="1"/>
</dbReference>
<evidence type="ECO:0000256" key="2">
    <source>
        <dbReference type="ARBA" id="ARBA00004725"/>
    </source>
</evidence>